<keyword evidence="2" id="KW-0802">TPR repeat</keyword>
<keyword evidence="1" id="KW-0677">Repeat</keyword>
<keyword evidence="4" id="KW-1185">Reference proteome</keyword>
<dbReference type="InterPro" id="IPR019734">
    <property type="entry name" value="TPR_rpt"/>
</dbReference>
<proteinExistence type="predicted"/>
<comment type="caution">
    <text evidence="3">The sequence shown here is derived from an EMBL/GenBank/DDBJ whole genome shotgun (WGS) entry which is preliminary data.</text>
</comment>
<gene>
    <name evidence="3" type="ORF">PPENT_87.1.T2250001</name>
</gene>
<dbReference type="OrthoDB" id="10043504at2759"/>
<dbReference type="PANTHER" id="PTHR44943">
    <property type="entry name" value="CELLULOSE SYNTHASE OPERON PROTEIN C"/>
    <property type="match status" value="1"/>
</dbReference>
<protein>
    <recommendedName>
        <fullName evidence="5">Tetratricopeptide repeat protein</fullName>
    </recommendedName>
</protein>
<dbReference type="Proteomes" id="UP000689195">
    <property type="component" value="Unassembled WGS sequence"/>
</dbReference>
<evidence type="ECO:0000313" key="3">
    <source>
        <dbReference type="EMBL" id="CAD8214558.1"/>
    </source>
</evidence>
<dbReference type="AlphaFoldDB" id="A0A8S1YLY2"/>
<dbReference type="InterPro" id="IPR051685">
    <property type="entry name" value="Ycf3/AcsC/BcsC/TPR_MFPF"/>
</dbReference>
<dbReference type="EMBL" id="CAJJDO010000225">
    <property type="protein sequence ID" value="CAD8214558.1"/>
    <property type="molecule type" value="Genomic_DNA"/>
</dbReference>
<dbReference type="PANTHER" id="PTHR44943:SF4">
    <property type="entry name" value="TPR REPEAT-CONTAINING PROTEIN MJ0798"/>
    <property type="match status" value="1"/>
</dbReference>
<evidence type="ECO:0000256" key="2">
    <source>
        <dbReference type="ARBA" id="ARBA00022803"/>
    </source>
</evidence>
<reference evidence="3" key="1">
    <citation type="submission" date="2021-01" db="EMBL/GenBank/DDBJ databases">
        <authorList>
            <consortium name="Genoscope - CEA"/>
            <person name="William W."/>
        </authorList>
    </citation>
    <scope>NUCLEOTIDE SEQUENCE</scope>
</reference>
<evidence type="ECO:0000313" key="4">
    <source>
        <dbReference type="Proteomes" id="UP000689195"/>
    </source>
</evidence>
<name>A0A8S1YLY2_9CILI</name>
<organism evidence="3 4">
    <name type="scientific">Paramecium pentaurelia</name>
    <dbReference type="NCBI Taxonomy" id="43138"/>
    <lineage>
        <taxon>Eukaryota</taxon>
        <taxon>Sar</taxon>
        <taxon>Alveolata</taxon>
        <taxon>Ciliophora</taxon>
        <taxon>Intramacronucleata</taxon>
        <taxon>Oligohymenophorea</taxon>
        <taxon>Peniculida</taxon>
        <taxon>Parameciidae</taxon>
        <taxon>Paramecium</taxon>
    </lineage>
</organism>
<evidence type="ECO:0000256" key="1">
    <source>
        <dbReference type="ARBA" id="ARBA00022737"/>
    </source>
</evidence>
<accession>A0A8S1YLY2</accession>
<evidence type="ECO:0008006" key="5">
    <source>
        <dbReference type="Google" id="ProtNLM"/>
    </source>
</evidence>
<dbReference type="SMART" id="SM00028">
    <property type="entry name" value="TPR"/>
    <property type="match status" value="3"/>
</dbReference>
<sequence>MLKNNHNQGISNQFLKNWNIPFLCLSLLKDQKEAWIKRGVYIFYSIVQKFAFSFILKQYLFFFNQDNINQSVNEYILDIKCLKNGFRKLKCQQDDHKDEIETVCYNQYCTEFRLNCFKCLKKSRIHHDHFDEIEKINTLMDFIERKNLECDNLINDLNTYVESLNKPFSLLKMGIRYKYSFQKERLVNLDSLQINDYLNSTIKFFEQKQSITTIISEQIKKLTNSLNNLYQQLQLSQFNYCYIDDNSIKLSKDLYHKGYDLYLGDKYVEAIQLLDESIQYNPYNHESLWCKGEIIVNQQINAYQLIIKLNIRNLNKYEDAINWLDKALAYNPKHVNSLSLKGRLNNNDINRECLLTYHELNQNKITKKYNESLQLLDQALSINPQHIFSLQSKGDCLKEINNNLKKLQFIMRNHQRLILIVNIQKTKRNFAQRN</sequence>